<evidence type="ECO:0000313" key="3">
    <source>
        <dbReference type="EMBL" id="SBS82472.1"/>
    </source>
</evidence>
<dbReference type="Proteomes" id="UP000078546">
    <property type="component" value="Unassembled WGS sequence"/>
</dbReference>
<name>A0A1A8VUG7_PLAOA</name>
<feature type="region of interest" description="Disordered" evidence="1">
    <location>
        <begin position="393"/>
        <end position="414"/>
    </location>
</feature>
<protein>
    <submittedName>
        <fullName evidence="3">Uncharacterized protein</fullName>
    </submittedName>
</protein>
<gene>
    <name evidence="3" type="ORF">POVCU1_007670</name>
</gene>
<proteinExistence type="predicted"/>
<dbReference type="EMBL" id="FLQV01000136">
    <property type="protein sequence ID" value="SBS82472.1"/>
    <property type="molecule type" value="Genomic_DNA"/>
</dbReference>
<sequence length="2261" mass="265902">MQTEANHLGIIIASEHFAPGEAKLSWGERKIVAHRCKGKNETGTILLETMKDNLPRMRNNFMYCKKVEELAKKITILACGLSIYRKKYINFIKREKKKHRRKSGNKEILLQGNKNSLRKRSGRLLRDNDLVLFLGSTFLPIFKEYEELVQEMLYLCDRNTDVYIEFLYLLLIDSELFNNFLYICMYTSGDKDDLFLYLIYKHFLILIEYYYYFNNATYFNQLYYKLRGLYVNNQGNEGSYMGAQNSYMFLNRDKHLPHGQGLGKAPTTWDFTVNTSYRANFLYSYSSECSDFSLCESSQEILRTDGAGRVANEGEGRKEKKKNCKVYGRNSNTNHPGLAINEKSASQGVIDNDRAKCLTKGASKQGTKCEWKHREGAKRRTVLRHSFLDVGDGETNVKNTNRRRSTSVNEGKKKKNDCNDFSRVPYKQFHVSMFHQLENMFLLFEKLKYEHLYILLYFSLSVLPTLFHIYVTRMFSKKREDLHISFYLMYASKKIKENTVCSVLCCMQDMGIGKNISIPSTINREEKREKYNQKYVSKTSDQIRFSRTVLVRRSKGVEVHGDVAKPIGGSSSSGEKSNYNEMCKQNMHYNNLFFKKEVQREKKKKNISHFFHLKNDPIWEQINHVDVKGKMKKLIELVDEEEGDDYITMYRKKMSLLHTLDIESDFKKAHFEIVKGKKDLPDYVSPRKVSSERETISKEGNCMGNIKKEHIEKKQKGERKQSKEMNRSLYKSQYKEVHEAVLEALRKNLRRECIYKWYIREVRKRRNLKNCAGFHRLMKSLSIICNDEFYAFFMNNIDIKTGVKKNNSLLDITKSGYSDTKLCMKEQSDIVDCIHISSLSRDNTLIHNEYIKKKIKKNKIYTYKILNNQIETVLNSKELNEYIKKQKEGKRKREILHREKKKEDFLHIKTGNSYNILNSKYKIAYDNTLKHIQNRNLDVIESDCESYENSNSSDNITLYNHNIKYYFDNKYNIDYFIFFIIAYKYGNTVNRSDIPRFPPKIGGDKHSVRRSDFAVKRSGRRRRLRIGCLRNRGQTGDTCNAKGNHCAQVADREGIKELYEFIMQRAKFMYTWGKRRRKGELTNSTSDHHHGQRVHRTRQSPYDNHNCRRNPFSRKGSEKRVVLNTFDVIINSFFDLCISLCSTDFNYLSEKRKRLNRAYFCDAIYFYHHIVNKQYGKKTLHHFNVNNYCNSVEAYLFYFHELRNASGAFARYFAKWEKKKKGKVVSQVDAQNGYRGKGKMANRKRYPVITKECPVDDVFFAKNGKGKLYGSRHLQEEKPLSKEVIFIGMRKKKKKKKKKTHFGYYLHGSDIDKSTTNQSDESFMFLKKMSRRIKRRVYIDEHNLINILISIGCLYMNNIKYNTSITLKIVHRMSELHGCITDRMKFSDYLDEAFWTSSSVPTGFSSPGEAVKRGSGEEVVAAAAVAAACARWRIYNFYTLALMRCASSECFFPNCTQTEIYSTPTMCRNEKVRVRVACSPEGLHNTTRRLKKGINYNGTYKEYPHRRFLLHPRFSRKFSSGFLSLLVSLSLLLLLVLLPIEGFCSRIPVRVISHVDVLITRRASYLWWPHNIMGWGKHKKKVRVDTLREEEKGKEIQIESEESYKVNTFAKEEIDVNKNLNINVFRNENDRSSAYDEGMCIYSILQDIEVKDVKKVPVFNQKLANVKIEKGKNTIKLIQNRNNNEGVYLEDSLIYKDTRYDLPYMLNYYPDDMFLLCFDGVISLSKQEKIVIAFLTFLKIFKQSFTFNKKHILNFPLYDFIKSRAYLFGECSDMDTSNMKNDPFVLLKIIPKFVYTRLLYIYKYIKRNEDIVMVIKYIYDEINAICCKYNYDINEMMRICSDKNVMARRLQRLRGGTNLQNGDGNYEVVRDLTEGTFNPSILLKYKYIENFSNVFPSFRVDFENFYLNNTYLKLYKKYKVHSQDVAKEFDKMRSLLMEREKEAYNNLVRYRYVCNSLSEKEKKNHETFNHTCIDIINYNINIFKKPIYVISSVEKGDFIMYNLNLFGLNIKHANDRHLLRIFGRDALSATNNKNAPGGTVFSSLSRYLQATWQRNGHAMKKAGQQTSSQDTSQKDEQTNGQTSEQLPAQGDLLHDPYNLDVHYLRHLEKTKRKDYYLCRNPHYISILKDKCDLVDAIVKTYHQGKEMIHVVDQKYEDLNAMNNDSRFNKMVRLYFCEWGYNTYSDKFKAICNDKIKSFSKSFKLLFLCCTLQNSSRREHTHGKGIPLDVYSKFMLKYCLKHNIVERKSAIDTQDESDKLSL</sequence>
<keyword evidence="2" id="KW-0472">Membrane</keyword>
<feature type="transmembrane region" description="Helical" evidence="2">
    <location>
        <begin position="452"/>
        <end position="471"/>
    </location>
</feature>
<feature type="region of interest" description="Disordered" evidence="1">
    <location>
        <begin position="2058"/>
        <end position="2090"/>
    </location>
</feature>
<evidence type="ECO:0000256" key="2">
    <source>
        <dbReference type="SAM" id="Phobius"/>
    </source>
</evidence>
<evidence type="ECO:0000256" key="1">
    <source>
        <dbReference type="SAM" id="MobiDB-lite"/>
    </source>
</evidence>
<feature type="transmembrane region" description="Helical" evidence="2">
    <location>
        <begin position="194"/>
        <end position="213"/>
    </location>
</feature>
<keyword evidence="2" id="KW-1133">Transmembrane helix</keyword>
<evidence type="ECO:0000313" key="4">
    <source>
        <dbReference type="Proteomes" id="UP000078546"/>
    </source>
</evidence>
<feature type="transmembrane region" description="Helical" evidence="2">
    <location>
        <begin position="162"/>
        <end position="182"/>
    </location>
</feature>
<organism evidence="3 4">
    <name type="scientific">Plasmodium ovale curtisi</name>
    <dbReference type="NCBI Taxonomy" id="864141"/>
    <lineage>
        <taxon>Eukaryota</taxon>
        <taxon>Sar</taxon>
        <taxon>Alveolata</taxon>
        <taxon>Apicomplexa</taxon>
        <taxon>Aconoidasida</taxon>
        <taxon>Haemosporida</taxon>
        <taxon>Plasmodiidae</taxon>
        <taxon>Plasmodium</taxon>
        <taxon>Plasmodium (Plasmodium)</taxon>
    </lineage>
</organism>
<feature type="region of interest" description="Disordered" evidence="1">
    <location>
        <begin position="1080"/>
        <end position="1110"/>
    </location>
</feature>
<reference evidence="4" key="1">
    <citation type="submission" date="2016-05" db="EMBL/GenBank/DDBJ databases">
        <authorList>
            <person name="Naeem Raeece"/>
        </authorList>
    </citation>
    <scope>NUCLEOTIDE SEQUENCE [LARGE SCALE GENOMIC DNA]</scope>
</reference>
<keyword evidence="2" id="KW-0812">Transmembrane</keyword>
<accession>A0A1A8VUG7</accession>